<dbReference type="EMBL" id="KB456264">
    <property type="protein sequence ID" value="EMF12774.1"/>
    <property type="molecule type" value="Genomic_DNA"/>
</dbReference>
<proteinExistence type="predicted"/>
<dbReference type="GeneID" id="27902631"/>
<sequence length="82" mass="9079">MSTVQHSNDRNCLLLTVSSLPMVHTSTTYKAPIQDPLVIELAHGLHSLGTHILGYHSPEIQRRCPTQHDHVSFQLLASLDVA</sequence>
<reference evidence="1 2" key="1">
    <citation type="journal article" date="2012" name="PLoS Pathog.">
        <title>Diverse lifestyles and strategies of plant pathogenesis encoded in the genomes of eighteen Dothideomycetes fungi.</title>
        <authorList>
            <person name="Ohm R.A."/>
            <person name="Feau N."/>
            <person name="Henrissat B."/>
            <person name="Schoch C.L."/>
            <person name="Horwitz B.A."/>
            <person name="Barry K.W."/>
            <person name="Condon B.J."/>
            <person name="Copeland A.C."/>
            <person name="Dhillon B."/>
            <person name="Glaser F."/>
            <person name="Hesse C.N."/>
            <person name="Kosti I."/>
            <person name="LaButti K."/>
            <person name="Lindquist E.A."/>
            <person name="Lucas S."/>
            <person name="Salamov A.A."/>
            <person name="Bradshaw R.E."/>
            <person name="Ciuffetti L."/>
            <person name="Hamelin R.C."/>
            <person name="Kema G.H.J."/>
            <person name="Lawrence C."/>
            <person name="Scott J.A."/>
            <person name="Spatafora J.W."/>
            <person name="Turgeon B.G."/>
            <person name="de Wit P.J.G.M."/>
            <person name="Zhong S."/>
            <person name="Goodwin S.B."/>
            <person name="Grigoriev I.V."/>
        </authorList>
    </citation>
    <scope>NUCLEOTIDE SEQUENCE [LARGE SCALE GENOMIC DNA]</scope>
    <source>
        <strain evidence="1 2">SO2202</strain>
    </source>
</reference>
<dbReference type="AlphaFoldDB" id="M3D4G2"/>
<accession>M3D4G2</accession>
<dbReference type="HOGENOM" id="CLU_2559767_0_0_1"/>
<protein>
    <submittedName>
        <fullName evidence="1">Uncharacterized protein</fullName>
    </submittedName>
</protein>
<dbReference type="Proteomes" id="UP000016931">
    <property type="component" value="Unassembled WGS sequence"/>
</dbReference>
<name>M3D4G2_SPHMS</name>
<keyword evidence="2" id="KW-1185">Reference proteome</keyword>
<evidence type="ECO:0000313" key="1">
    <source>
        <dbReference type="EMBL" id="EMF12774.1"/>
    </source>
</evidence>
<gene>
    <name evidence="1" type="ORF">SEPMUDRAFT_149331</name>
</gene>
<organism evidence="1 2">
    <name type="scientific">Sphaerulina musiva (strain SO2202)</name>
    <name type="common">Poplar stem canker fungus</name>
    <name type="synonym">Septoria musiva</name>
    <dbReference type="NCBI Taxonomy" id="692275"/>
    <lineage>
        <taxon>Eukaryota</taxon>
        <taxon>Fungi</taxon>
        <taxon>Dikarya</taxon>
        <taxon>Ascomycota</taxon>
        <taxon>Pezizomycotina</taxon>
        <taxon>Dothideomycetes</taxon>
        <taxon>Dothideomycetidae</taxon>
        <taxon>Mycosphaerellales</taxon>
        <taxon>Mycosphaerellaceae</taxon>
        <taxon>Sphaerulina</taxon>
    </lineage>
</organism>
<evidence type="ECO:0000313" key="2">
    <source>
        <dbReference type="Proteomes" id="UP000016931"/>
    </source>
</evidence>
<dbReference type="RefSeq" id="XP_016760895.1">
    <property type="nucleotide sequence ID" value="XM_016905494.1"/>
</dbReference>